<dbReference type="InterPro" id="IPR016047">
    <property type="entry name" value="M23ase_b-sheet_dom"/>
</dbReference>
<evidence type="ECO:0000259" key="2">
    <source>
        <dbReference type="Pfam" id="PF01551"/>
    </source>
</evidence>
<dbReference type="SUPFAM" id="SSF51261">
    <property type="entry name" value="Duplicated hybrid motif"/>
    <property type="match status" value="1"/>
</dbReference>
<dbReference type="InterPro" id="IPR011055">
    <property type="entry name" value="Dup_hybrid_motif"/>
</dbReference>
<dbReference type="PANTHER" id="PTHR21666:SF270">
    <property type="entry name" value="MUREIN HYDROLASE ACTIVATOR ENVC"/>
    <property type="match status" value="1"/>
</dbReference>
<comment type="caution">
    <text evidence="3">The sequence shown here is derived from an EMBL/GenBank/DDBJ whole genome shotgun (WGS) entry which is preliminary data.</text>
</comment>
<evidence type="ECO:0000313" key="3">
    <source>
        <dbReference type="EMBL" id="HFK23954.1"/>
    </source>
</evidence>
<keyword evidence="1" id="KW-0472">Membrane</keyword>
<name>A0A7C3J6G4_UNCW3</name>
<protein>
    <recommendedName>
        <fullName evidence="2">M23ase beta-sheet core domain-containing protein</fullName>
    </recommendedName>
</protein>
<dbReference type="AlphaFoldDB" id="A0A7C3J6G4"/>
<gene>
    <name evidence="3" type="ORF">ENS15_04820</name>
</gene>
<feature type="transmembrane region" description="Helical" evidence="1">
    <location>
        <begin position="33"/>
        <end position="52"/>
    </location>
</feature>
<dbReference type="GO" id="GO:0004222">
    <property type="term" value="F:metalloendopeptidase activity"/>
    <property type="evidence" value="ECO:0007669"/>
    <property type="project" value="TreeGrafter"/>
</dbReference>
<dbReference type="Pfam" id="PF01551">
    <property type="entry name" value="Peptidase_M23"/>
    <property type="match status" value="1"/>
</dbReference>
<keyword evidence="1" id="KW-0812">Transmembrane</keyword>
<reference evidence="3" key="1">
    <citation type="journal article" date="2020" name="mSystems">
        <title>Genome- and Community-Level Interaction Insights into Carbon Utilization and Element Cycling Functions of Hydrothermarchaeota in Hydrothermal Sediment.</title>
        <authorList>
            <person name="Zhou Z."/>
            <person name="Liu Y."/>
            <person name="Xu W."/>
            <person name="Pan J."/>
            <person name="Luo Z.H."/>
            <person name="Li M."/>
        </authorList>
    </citation>
    <scope>NUCLEOTIDE SEQUENCE [LARGE SCALE GENOMIC DNA]</scope>
    <source>
        <strain evidence="3">SpSt-464</strain>
    </source>
</reference>
<dbReference type="PANTHER" id="PTHR21666">
    <property type="entry name" value="PEPTIDASE-RELATED"/>
    <property type="match status" value="1"/>
</dbReference>
<feature type="domain" description="M23ase beta-sheet core" evidence="2">
    <location>
        <begin position="188"/>
        <end position="282"/>
    </location>
</feature>
<dbReference type="EMBL" id="DSTT01000005">
    <property type="protein sequence ID" value="HFK23954.1"/>
    <property type="molecule type" value="Genomic_DNA"/>
</dbReference>
<evidence type="ECO:0000256" key="1">
    <source>
        <dbReference type="SAM" id="Phobius"/>
    </source>
</evidence>
<dbReference type="CDD" id="cd12797">
    <property type="entry name" value="M23_peptidase"/>
    <property type="match status" value="1"/>
</dbReference>
<keyword evidence="1" id="KW-1133">Transmembrane helix</keyword>
<dbReference type="InterPro" id="IPR050570">
    <property type="entry name" value="Cell_wall_metabolism_enzyme"/>
</dbReference>
<organism evidence="3">
    <name type="scientific">candidate division WOR-3 bacterium</name>
    <dbReference type="NCBI Taxonomy" id="2052148"/>
    <lineage>
        <taxon>Bacteria</taxon>
        <taxon>Bacteria division WOR-3</taxon>
    </lineage>
</organism>
<proteinExistence type="predicted"/>
<dbReference type="Gene3D" id="2.70.70.10">
    <property type="entry name" value="Glucose Permease (Domain IIA)"/>
    <property type="match status" value="1"/>
</dbReference>
<sequence length="301" mass="34214">MYWSHTMDRFFKKRKINISIVPNDSSDTKGFKIFFIILPVFIILTISLIIFLTTSTIQNLKNINKYSSVKKTKEEIRILSKKDQEIKKSIVQVEKGITDLKKEIKELTPLFDFFSGHMGSEKENFEISSDVDTLLFITKYLRNLSDSMISFLKTNNTNEKTPSLVPINGWILRKYGKVKDPFTETEKFSNGILFIAELNSDVFSTISGRVIFAGIKNDKNGNVVTIDNGLFTIEYSHLSTVSVKNGDFVKKGQKIGTAGKSGRTLSSSVFYKIIRGNETVDPELSFLIPTFFLYDTLNTNL</sequence>
<accession>A0A7C3J6G4</accession>